<evidence type="ECO:0000256" key="6">
    <source>
        <dbReference type="ARBA" id="ARBA00023124"/>
    </source>
</evidence>
<evidence type="ECO:0000256" key="8">
    <source>
        <dbReference type="ARBA" id="ARBA00023239"/>
    </source>
</evidence>
<name>A0AA35TA62_GEOBA</name>
<dbReference type="GO" id="GO:0016829">
    <property type="term" value="F:lyase activity"/>
    <property type="evidence" value="ECO:0007669"/>
    <property type="project" value="UniProtKB-KW"/>
</dbReference>
<proteinExistence type="inferred from homology"/>
<keyword evidence="4" id="KW-0227">DNA damage</keyword>
<evidence type="ECO:0000313" key="13">
    <source>
        <dbReference type="Proteomes" id="UP001174909"/>
    </source>
</evidence>
<evidence type="ECO:0000256" key="5">
    <source>
        <dbReference type="ARBA" id="ARBA00022801"/>
    </source>
</evidence>
<keyword evidence="3" id="KW-0645">Protease</keyword>
<dbReference type="GO" id="GO:0003697">
    <property type="term" value="F:single-stranded DNA binding"/>
    <property type="evidence" value="ECO:0007669"/>
    <property type="project" value="InterPro"/>
</dbReference>
<evidence type="ECO:0000256" key="7">
    <source>
        <dbReference type="ARBA" id="ARBA00023125"/>
    </source>
</evidence>
<keyword evidence="13" id="KW-1185">Reference proteome</keyword>
<keyword evidence="6" id="KW-0190">Covalent protein-DNA linkage</keyword>
<accession>A0AA35TA62</accession>
<dbReference type="PANTHER" id="PTHR13604:SF0">
    <property type="entry name" value="ABASIC SITE PROCESSING PROTEIN HMCES"/>
    <property type="match status" value="1"/>
</dbReference>
<dbReference type="GO" id="GO:0008233">
    <property type="term" value="F:peptidase activity"/>
    <property type="evidence" value="ECO:0007669"/>
    <property type="project" value="UniProtKB-KW"/>
</dbReference>
<keyword evidence="7" id="KW-0238">DNA-binding</keyword>
<evidence type="ECO:0000256" key="3">
    <source>
        <dbReference type="ARBA" id="ARBA00022670"/>
    </source>
</evidence>
<dbReference type="GO" id="GO:0106300">
    <property type="term" value="P:protein-DNA covalent cross-linking repair"/>
    <property type="evidence" value="ECO:0007669"/>
    <property type="project" value="InterPro"/>
</dbReference>
<dbReference type="InterPro" id="IPR036590">
    <property type="entry name" value="SRAP-like"/>
</dbReference>
<comment type="similarity">
    <text evidence="1">Belongs to the SOS response-associated peptidase family.</text>
</comment>
<evidence type="ECO:0000256" key="2">
    <source>
        <dbReference type="ARBA" id="ARBA00015888"/>
    </source>
</evidence>
<evidence type="ECO:0000256" key="1">
    <source>
        <dbReference type="ARBA" id="ARBA00008136"/>
    </source>
</evidence>
<dbReference type="PANTHER" id="PTHR13604">
    <property type="entry name" value="DC12-RELATED"/>
    <property type="match status" value="1"/>
</dbReference>
<dbReference type="AlphaFoldDB" id="A0AA35TA62"/>
<keyword evidence="8" id="KW-0456">Lyase</keyword>
<reference evidence="12" key="1">
    <citation type="submission" date="2023-03" db="EMBL/GenBank/DDBJ databases">
        <authorList>
            <person name="Steffen K."/>
            <person name="Cardenas P."/>
        </authorList>
    </citation>
    <scope>NUCLEOTIDE SEQUENCE</scope>
</reference>
<protein>
    <recommendedName>
        <fullName evidence="2">Abasic site processing protein HMCES</fullName>
    </recommendedName>
    <alternativeName>
        <fullName evidence="9">Embryonic stem cell-specific 5-hydroxymethylcytosine-binding protein</fullName>
    </alternativeName>
    <alternativeName>
        <fullName evidence="10">Peptidase HMCES</fullName>
    </alternativeName>
    <alternativeName>
        <fullName evidence="11">SRAP domain-containing protein 1</fullName>
    </alternativeName>
</protein>
<evidence type="ECO:0000256" key="10">
    <source>
        <dbReference type="ARBA" id="ARBA00030898"/>
    </source>
</evidence>
<evidence type="ECO:0000256" key="9">
    <source>
        <dbReference type="ARBA" id="ARBA00030390"/>
    </source>
</evidence>
<organism evidence="12 13">
    <name type="scientific">Geodia barretti</name>
    <name type="common">Barrett's horny sponge</name>
    <dbReference type="NCBI Taxonomy" id="519541"/>
    <lineage>
        <taxon>Eukaryota</taxon>
        <taxon>Metazoa</taxon>
        <taxon>Porifera</taxon>
        <taxon>Demospongiae</taxon>
        <taxon>Heteroscleromorpha</taxon>
        <taxon>Tetractinellida</taxon>
        <taxon>Astrophorina</taxon>
        <taxon>Geodiidae</taxon>
        <taxon>Geodia</taxon>
    </lineage>
</organism>
<comment type="caution">
    <text evidence="12">The sequence shown here is derived from an EMBL/GenBank/DDBJ whole genome shotgun (WGS) entry which is preliminary data.</text>
</comment>
<evidence type="ECO:0000313" key="12">
    <source>
        <dbReference type="EMBL" id="CAI8044087.1"/>
    </source>
</evidence>
<dbReference type="InterPro" id="IPR003738">
    <property type="entry name" value="SRAP"/>
</dbReference>
<dbReference type="SUPFAM" id="SSF143081">
    <property type="entry name" value="BB1717-like"/>
    <property type="match status" value="1"/>
</dbReference>
<sequence length="242" mass="27355">MCGRFGLFPELDALAEQFNFDPSIMHDIYHPRWNIPPTASVLTIHKDSQESIPSKNSARLLRWGMAGARSNKTSKVSRPLFNARAETVHKLPSFREAFRGRRCLIPASGFYEWEKDSSGKRTPMWFERKDDAPVAFAGIWSSERTPDGDIDSCAIITCAANNLVAPIHHRMPVILSPDTYHQWLGEDEDSDALLALLQTQEWHEISYHLVSSEVNRAANDYPSLIERASQELQFDLISAAPC</sequence>
<dbReference type="EMBL" id="CASHTH010003372">
    <property type="protein sequence ID" value="CAI8044087.1"/>
    <property type="molecule type" value="Genomic_DNA"/>
</dbReference>
<gene>
    <name evidence="12" type="ORF">GBAR_LOCUS24473</name>
</gene>
<keyword evidence="5" id="KW-0378">Hydrolase</keyword>
<dbReference type="Gene3D" id="3.90.1680.10">
    <property type="entry name" value="SOS response associated peptidase-like"/>
    <property type="match status" value="1"/>
</dbReference>
<evidence type="ECO:0000256" key="11">
    <source>
        <dbReference type="ARBA" id="ARBA00031130"/>
    </source>
</evidence>
<dbReference type="Pfam" id="PF02586">
    <property type="entry name" value="SRAP"/>
    <property type="match status" value="1"/>
</dbReference>
<dbReference type="Proteomes" id="UP001174909">
    <property type="component" value="Unassembled WGS sequence"/>
</dbReference>
<dbReference type="GO" id="GO:0006508">
    <property type="term" value="P:proteolysis"/>
    <property type="evidence" value="ECO:0007669"/>
    <property type="project" value="UniProtKB-KW"/>
</dbReference>
<evidence type="ECO:0000256" key="4">
    <source>
        <dbReference type="ARBA" id="ARBA00022763"/>
    </source>
</evidence>